<name>A0A1E8FHE1_9ALTE</name>
<dbReference type="SUPFAM" id="SSF56935">
    <property type="entry name" value="Porins"/>
    <property type="match status" value="1"/>
</dbReference>
<dbReference type="InterPro" id="IPR012910">
    <property type="entry name" value="Plug_dom"/>
</dbReference>
<dbReference type="RefSeq" id="WP_070175936.1">
    <property type="nucleotide sequence ID" value="NZ_BMJR01000001.1"/>
</dbReference>
<dbReference type="InterPro" id="IPR036942">
    <property type="entry name" value="Beta-barrel_TonB_sf"/>
</dbReference>
<dbReference type="InterPro" id="IPR010917">
    <property type="entry name" value="TonB_rcpt_CS"/>
</dbReference>
<keyword evidence="4" id="KW-0410">Iron transport</keyword>
<evidence type="ECO:0000256" key="5">
    <source>
        <dbReference type="ARBA" id="ARBA00022692"/>
    </source>
</evidence>
<evidence type="ECO:0000256" key="2">
    <source>
        <dbReference type="ARBA" id="ARBA00022448"/>
    </source>
</evidence>
<organism evidence="18 19">
    <name type="scientific">Alteromonas lipolytica</name>
    <dbReference type="NCBI Taxonomy" id="1856405"/>
    <lineage>
        <taxon>Bacteria</taxon>
        <taxon>Pseudomonadati</taxon>
        <taxon>Pseudomonadota</taxon>
        <taxon>Gammaproteobacteria</taxon>
        <taxon>Alteromonadales</taxon>
        <taxon>Alteromonadaceae</taxon>
        <taxon>Alteromonas/Salinimonas group</taxon>
        <taxon>Alteromonas</taxon>
    </lineage>
</organism>
<keyword evidence="5 12" id="KW-0812">Transmembrane</keyword>
<keyword evidence="19" id="KW-1185">Reference proteome</keyword>
<dbReference type="PROSITE" id="PS52016">
    <property type="entry name" value="TONB_DEPENDENT_REC_3"/>
    <property type="match status" value="1"/>
</dbReference>
<keyword evidence="6 15" id="KW-0732">Signal</keyword>
<evidence type="ECO:0000256" key="15">
    <source>
        <dbReference type="SAM" id="SignalP"/>
    </source>
</evidence>
<evidence type="ECO:0000259" key="17">
    <source>
        <dbReference type="Pfam" id="PF07715"/>
    </source>
</evidence>
<sequence length="788" mass="85865">MQPQQRILLTLLACASPAALAQTEPLATLEKITVTAQFIKQEEQSTPLAITAVSGETLDTRGQTSTTDIAAQAPNVMLNPGGSYTGPALVAFIRGVGQTDSNPALEPGVGLYVDDVYYSTLTGSVFELLDLQRVEILRGPQGTLSGKNSVGGAIRLYTRRPDENRDGYVQASVGSFNASKLRGAANFTLIDDALYARLSGVLTRRDGYIDRYQFGCLFPESGFPSTSSEGNCKTGADGDTDSTALRLALRWFTTDAVEVNFAVDHTNDNSNTTPNTLLGYGPTLAPVFAENGAVWPTLVPLELLGNPQVINPADFIADDPYRTYATYADPRVGYQQPLDRTLDSTGSSLQVSWLINDDLEFLAISGYRKYESSFAGDNDASPVPVMTLYQTNNHQQYSQELRLNGTAGEGVNWTLGGFYFDSQSEVTGRVNLGYAGFDFLHGPDRVDTSNYGLFANGIMSLTDNLTASLGLRYSNDKKTYNFRRQNVDLSPIEPCTAPLGAPGNPPNCLIASLNGQQETFADKRIDYRAALSYSLNPDVLTYASVSTGYKGGGINPRPYYDVQVITFEPEELTTYEVGIKAETSDRRLRVNSAYFINDYQAIQLALNECSALFGPVYGFPCLATTNAGKADVSGIEVEFDWLPVSGLLLEGSYSYLDFAFTELNASTGLPLNSRPAYTPQSSWSLGAQYDITTTRGNLRWRLDINATDHVYAEANNTASNRIDAYTLVNASIRWVSPDEVWVVTIERRNLTDELYYLSKLDTVPSGGGTVNGSPGLPRTYTLSARYQF</sequence>
<keyword evidence="9 14" id="KW-0798">TonB box</keyword>
<dbReference type="AlphaFoldDB" id="A0A1E8FHE1"/>
<dbReference type="Pfam" id="PF00593">
    <property type="entry name" value="TonB_dep_Rec_b-barrel"/>
    <property type="match status" value="1"/>
</dbReference>
<evidence type="ECO:0000259" key="16">
    <source>
        <dbReference type="Pfam" id="PF00593"/>
    </source>
</evidence>
<evidence type="ECO:0008006" key="20">
    <source>
        <dbReference type="Google" id="ProtNLM"/>
    </source>
</evidence>
<comment type="caution">
    <text evidence="18">The sequence shown here is derived from an EMBL/GenBank/DDBJ whole genome shotgun (WGS) entry which is preliminary data.</text>
</comment>
<dbReference type="PANTHER" id="PTHR32552:SF81">
    <property type="entry name" value="TONB-DEPENDENT OUTER MEMBRANE RECEPTOR"/>
    <property type="match status" value="1"/>
</dbReference>
<evidence type="ECO:0000256" key="7">
    <source>
        <dbReference type="ARBA" id="ARBA00023004"/>
    </source>
</evidence>
<evidence type="ECO:0000256" key="1">
    <source>
        <dbReference type="ARBA" id="ARBA00004571"/>
    </source>
</evidence>
<dbReference type="GO" id="GO:0009279">
    <property type="term" value="C:cell outer membrane"/>
    <property type="evidence" value="ECO:0007669"/>
    <property type="project" value="UniProtKB-SubCell"/>
</dbReference>
<dbReference type="EMBL" id="MJIC01000010">
    <property type="protein sequence ID" value="OFI35018.1"/>
    <property type="molecule type" value="Genomic_DNA"/>
</dbReference>
<keyword evidence="8" id="KW-0406">Ion transport</keyword>
<evidence type="ECO:0000256" key="8">
    <source>
        <dbReference type="ARBA" id="ARBA00023065"/>
    </source>
</evidence>
<dbReference type="OrthoDB" id="7051185at2"/>
<keyword evidence="3 12" id="KW-1134">Transmembrane beta strand</keyword>
<dbReference type="Pfam" id="PF07715">
    <property type="entry name" value="Plug"/>
    <property type="match status" value="1"/>
</dbReference>
<dbReference type="Gene3D" id="2.40.170.20">
    <property type="entry name" value="TonB-dependent receptor, beta-barrel domain"/>
    <property type="match status" value="2"/>
</dbReference>
<evidence type="ECO:0000256" key="6">
    <source>
        <dbReference type="ARBA" id="ARBA00022729"/>
    </source>
</evidence>
<feature type="short sequence motif" description="TonB C-terminal box" evidence="13">
    <location>
        <begin position="771"/>
        <end position="788"/>
    </location>
</feature>
<evidence type="ECO:0000256" key="11">
    <source>
        <dbReference type="ARBA" id="ARBA00023237"/>
    </source>
</evidence>
<evidence type="ECO:0000256" key="13">
    <source>
        <dbReference type="PROSITE-ProRule" id="PRU10144"/>
    </source>
</evidence>
<evidence type="ECO:0000256" key="10">
    <source>
        <dbReference type="ARBA" id="ARBA00023136"/>
    </source>
</evidence>
<evidence type="ECO:0000256" key="9">
    <source>
        <dbReference type="ARBA" id="ARBA00023077"/>
    </source>
</evidence>
<reference evidence="18 19" key="1">
    <citation type="submission" date="2016-09" db="EMBL/GenBank/DDBJ databases">
        <title>Alteromonas lipolytica, a new species isolated from sea water.</title>
        <authorList>
            <person name="Wu Y.-H."/>
            <person name="Cheng H."/>
            <person name="Xu X.-W."/>
        </authorList>
    </citation>
    <scope>NUCLEOTIDE SEQUENCE [LARGE SCALE GENOMIC DNA]</scope>
    <source>
        <strain evidence="18 19">JW12</strain>
    </source>
</reference>
<evidence type="ECO:0000256" key="3">
    <source>
        <dbReference type="ARBA" id="ARBA00022452"/>
    </source>
</evidence>
<feature type="domain" description="TonB-dependent receptor-like beta-barrel" evidence="16">
    <location>
        <begin position="323"/>
        <end position="734"/>
    </location>
</feature>
<proteinExistence type="inferred from homology"/>
<dbReference type="InterPro" id="IPR039426">
    <property type="entry name" value="TonB-dep_rcpt-like"/>
</dbReference>
<evidence type="ECO:0000256" key="14">
    <source>
        <dbReference type="RuleBase" id="RU003357"/>
    </source>
</evidence>
<dbReference type="PROSITE" id="PS01156">
    <property type="entry name" value="TONB_DEPENDENT_REC_2"/>
    <property type="match status" value="1"/>
</dbReference>
<protein>
    <recommendedName>
        <fullName evidence="20">TonB-dependent receptor</fullName>
    </recommendedName>
</protein>
<feature type="chain" id="PRO_5009214415" description="TonB-dependent receptor" evidence="15">
    <location>
        <begin position="22"/>
        <end position="788"/>
    </location>
</feature>
<comment type="similarity">
    <text evidence="12 14">Belongs to the TonB-dependent receptor family.</text>
</comment>
<dbReference type="PANTHER" id="PTHR32552">
    <property type="entry name" value="FERRICHROME IRON RECEPTOR-RELATED"/>
    <property type="match status" value="1"/>
</dbReference>
<dbReference type="STRING" id="1856405.BFC17_15790"/>
<keyword evidence="2 12" id="KW-0813">Transport</keyword>
<evidence type="ECO:0000313" key="19">
    <source>
        <dbReference type="Proteomes" id="UP000176037"/>
    </source>
</evidence>
<keyword evidence="11 12" id="KW-0998">Cell outer membrane</keyword>
<feature type="signal peptide" evidence="15">
    <location>
        <begin position="1"/>
        <end position="21"/>
    </location>
</feature>
<dbReference type="Proteomes" id="UP000176037">
    <property type="component" value="Unassembled WGS sequence"/>
</dbReference>
<dbReference type="InterPro" id="IPR000531">
    <property type="entry name" value="Beta-barrel_TonB"/>
</dbReference>
<dbReference type="GO" id="GO:0006826">
    <property type="term" value="P:iron ion transport"/>
    <property type="evidence" value="ECO:0007669"/>
    <property type="project" value="UniProtKB-KW"/>
</dbReference>
<accession>A0A1E8FHE1</accession>
<gene>
    <name evidence="18" type="ORF">BFC17_15790</name>
</gene>
<evidence type="ECO:0000313" key="18">
    <source>
        <dbReference type="EMBL" id="OFI35018.1"/>
    </source>
</evidence>
<evidence type="ECO:0000256" key="12">
    <source>
        <dbReference type="PROSITE-ProRule" id="PRU01360"/>
    </source>
</evidence>
<evidence type="ECO:0000256" key="4">
    <source>
        <dbReference type="ARBA" id="ARBA00022496"/>
    </source>
</evidence>
<keyword evidence="7" id="KW-0408">Iron</keyword>
<feature type="domain" description="TonB-dependent receptor plug" evidence="17">
    <location>
        <begin position="43"/>
        <end position="153"/>
    </location>
</feature>
<keyword evidence="10 12" id="KW-0472">Membrane</keyword>
<comment type="subcellular location">
    <subcellularLocation>
        <location evidence="1 12">Cell outer membrane</location>
        <topology evidence="1 12">Multi-pass membrane protein</topology>
    </subcellularLocation>
</comment>